<name>A0A9W4T952_9GLOM</name>
<organism evidence="1 2">
    <name type="scientific">Funneliformis geosporum</name>
    <dbReference type="NCBI Taxonomy" id="1117311"/>
    <lineage>
        <taxon>Eukaryota</taxon>
        <taxon>Fungi</taxon>
        <taxon>Fungi incertae sedis</taxon>
        <taxon>Mucoromycota</taxon>
        <taxon>Glomeromycotina</taxon>
        <taxon>Glomeromycetes</taxon>
        <taxon>Glomerales</taxon>
        <taxon>Glomeraceae</taxon>
        <taxon>Funneliformis</taxon>
    </lineage>
</organism>
<sequence length="41" mass="4733">NSAEVTQDRGLYGEDLRVFYKKKVKEDEKSKAETDRLLATT</sequence>
<evidence type="ECO:0000313" key="2">
    <source>
        <dbReference type="Proteomes" id="UP001153678"/>
    </source>
</evidence>
<gene>
    <name evidence="1" type="ORF">FWILDA_LOCUS18685</name>
</gene>
<reference evidence="1" key="1">
    <citation type="submission" date="2022-08" db="EMBL/GenBank/DDBJ databases">
        <authorList>
            <person name="Kallberg Y."/>
            <person name="Tangrot J."/>
            <person name="Rosling A."/>
        </authorList>
    </citation>
    <scope>NUCLEOTIDE SEQUENCE</scope>
    <source>
        <strain evidence="1">Wild A</strain>
    </source>
</reference>
<comment type="caution">
    <text evidence="1">The sequence shown here is derived from an EMBL/GenBank/DDBJ whole genome shotgun (WGS) entry which is preliminary data.</text>
</comment>
<evidence type="ECO:0000313" key="1">
    <source>
        <dbReference type="EMBL" id="CAI2198663.1"/>
    </source>
</evidence>
<protein>
    <submittedName>
        <fullName evidence="1">5692_t:CDS:1</fullName>
    </submittedName>
</protein>
<dbReference type="EMBL" id="CAMKVN010019199">
    <property type="protein sequence ID" value="CAI2198663.1"/>
    <property type="molecule type" value="Genomic_DNA"/>
</dbReference>
<feature type="non-terminal residue" evidence="1">
    <location>
        <position position="1"/>
    </location>
</feature>
<dbReference type="AlphaFoldDB" id="A0A9W4T952"/>
<dbReference type="Proteomes" id="UP001153678">
    <property type="component" value="Unassembled WGS sequence"/>
</dbReference>
<keyword evidence="2" id="KW-1185">Reference proteome</keyword>
<accession>A0A9W4T952</accession>
<proteinExistence type="predicted"/>